<organism evidence="1 2">
    <name type="scientific">Anaerobutyricum hallii</name>
    <dbReference type="NCBI Taxonomy" id="39488"/>
    <lineage>
        <taxon>Bacteria</taxon>
        <taxon>Bacillati</taxon>
        <taxon>Bacillota</taxon>
        <taxon>Clostridia</taxon>
        <taxon>Lachnospirales</taxon>
        <taxon>Lachnospiraceae</taxon>
        <taxon>Anaerobutyricum</taxon>
    </lineage>
</organism>
<evidence type="ECO:0000313" key="1">
    <source>
        <dbReference type="EMBL" id="RHC60205.1"/>
    </source>
</evidence>
<gene>
    <name evidence="1" type="ORF">DW833_14600</name>
</gene>
<dbReference type="EMBL" id="QSID01000022">
    <property type="protein sequence ID" value="RHC60205.1"/>
    <property type="molecule type" value="Genomic_DNA"/>
</dbReference>
<sequence length="62" mass="7041">MFGKKKKKESATESIGGLLLDIALDLFLNDGEGVREEARYLKTGISKEKLDEISKQAWKEKR</sequence>
<name>A0A414B220_9FIRM</name>
<dbReference type="RefSeq" id="WP_118381678.1">
    <property type="nucleotide sequence ID" value="NZ_CABJFJ010000022.1"/>
</dbReference>
<dbReference type="AlphaFoldDB" id="A0A414B220"/>
<dbReference type="Proteomes" id="UP000284621">
    <property type="component" value="Unassembled WGS sequence"/>
</dbReference>
<comment type="caution">
    <text evidence="1">The sequence shown here is derived from an EMBL/GenBank/DDBJ whole genome shotgun (WGS) entry which is preliminary data.</text>
</comment>
<proteinExistence type="predicted"/>
<accession>A0A414B220</accession>
<evidence type="ECO:0000313" key="2">
    <source>
        <dbReference type="Proteomes" id="UP000284621"/>
    </source>
</evidence>
<protein>
    <submittedName>
        <fullName evidence="1">Uncharacterized protein</fullName>
    </submittedName>
</protein>
<keyword evidence="2" id="KW-1185">Reference proteome</keyword>
<reference evidence="1 2" key="1">
    <citation type="submission" date="2018-08" db="EMBL/GenBank/DDBJ databases">
        <title>A genome reference for cultivated species of the human gut microbiota.</title>
        <authorList>
            <person name="Zou Y."/>
            <person name="Xue W."/>
            <person name="Luo G."/>
        </authorList>
    </citation>
    <scope>NUCLEOTIDE SEQUENCE [LARGE SCALE GENOMIC DNA]</scope>
    <source>
        <strain evidence="1 2">AM34-3LB</strain>
    </source>
</reference>